<organism evidence="1 2">
    <name type="scientific">Kaistella daneshvariae</name>
    <dbReference type="NCBI Taxonomy" id="2487074"/>
    <lineage>
        <taxon>Bacteria</taxon>
        <taxon>Pseudomonadati</taxon>
        <taxon>Bacteroidota</taxon>
        <taxon>Flavobacteriia</taxon>
        <taxon>Flavobacteriales</taxon>
        <taxon>Weeksellaceae</taxon>
        <taxon>Chryseobacterium group</taxon>
        <taxon>Kaistella</taxon>
    </lineage>
</organism>
<dbReference type="Proteomes" id="UP000270224">
    <property type="component" value="Unassembled WGS sequence"/>
</dbReference>
<protein>
    <submittedName>
        <fullName evidence="1">Uncharacterized protein</fullName>
    </submittedName>
</protein>
<sequence>MTSIITGLFRSQSLAPMIALDLENAGVKNSSYIMYLHNHPIAKGIKNSIWNYFFKDNLILQDDSLVVSVKAKKPEKVEKVKCVFCGHECLAQHYFENIKFKDARSLDYLNKLAAIRAKAQIYSAPATHHHIHHEGISSDTEFGTAYF</sequence>
<dbReference type="OrthoDB" id="1259979at2"/>
<comment type="caution">
    <text evidence="1">The sequence shown here is derived from an EMBL/GenBank/DDBJ whole genome shotgun (WGS) entry which is preliminary data.</text>
</comment>
<gene>
    <name evidence="1" type="ORF">EGI11_02135</name>
</gene>
<reference evidence="2" key="2">
    <citation type="submission" date="2018-11" db="EMBL/GenBank/DDBJ databases">
        <title>Proposal to divide the Flavobacteriaceae and reorganize its genera based on Amino Acid Identity values calculated from whole genome sequences.</title>
        <authorList>
            <person name="Nicholson A.C."/>
            <person name="Gulvik C.A."/>
            <person name="Whitney A.M."/>
            <person name="Humrighouse B.W."/>
            <person name="Bell M."/>
            <person name="Holmens B."/>
            <person name="Steigerwalt A."/>
            <person name="Villarma A."/>
            <person name="Sheth M."/>
            <person name="Batra D."/>
            <person name="Pryor J."/>
            <person name="Bernardet J.-F."/>
            <person name="Hugo C."/>
            <person name="Kampfer P."/>
            <person name="Newman J."/>
            <person name="Mcquiston J.R."/>
        </authorList>
    </citation>
    <scope>NUCLEOTIDE SEQUENCE [LARGE SCALE GENOMIC DNA]</scope>
    <source>
        <strain evidence="2">H3056</strain>
    </source>
</reference>
<name>A0A3N0X0M5_9FLAO</name>
<evidence type="ECO:0000313" key="2">
    <source>
        <dbReference type="Proteomes" id="UP000270224"/>
    </source>
</evidence>
<accession>A0A3N0X0M5</accession>
<dbReference type="RefSeq" id="WP_123264803.1">
    <property type="nucleotide sequence ID" value="NZ_RJUG01000001.1"/>
</dbReference>
<reference evidence="2" key="1">
    <citation type="submission" date="2018-11" db="EMBL/GenBank/DDBJ databases">
        <title>Proposal to divide the Flavobacteriaceae and reorganize its genera based on Amino Acid Identity values calculated from whole genome sequences.</title>
        <authorList>
            <person name="Nicholson A.C."/>
            <person name="Gulvik C.A."/>
            <person name="Whitney A.M."/>
            <person name="Humrighouse B.W."/>
            <person name="Bell M."/>
            <person name="Holmes B."/>
            <person name="Steigerwalt A."/>
            <person name="Villarma A."/>
            <person name="Sheth M."/>
            <person name="Batra D."/>
            <person name="Pryor J."/>
            <person name="Bernardet J.-F."/>
            <person name="Hugo C."/>
            <person name="Kampfer P."/>
            <person name="Newman J."/>
            <person name="Mcquiston J.R."/>
        </authorList>
    </citation>
    <scope>NUCLEOTIDE SEQUENCE [LARGE SCALE GENOMIC DNA]</scope>
    <source>
        <strain evidence="2">H3056</strain>
    </source>
</reference>
<dbReference type="EMBL" id="RJUG01000001">
    <property type="protein sequence ID" value="ROI10715.1"/>
    <property type="molecule type" value="Genomic_DNA"/>
</dbReference>
<proteinExistence type="predicted"/>
<dbReference type="AlphaFoldDB" id="A0A3N0X0M5"/>
<evidence type="ECO:0000313" key="1">
    <source>
        <dbReference type="EMBL" id="ROI10715.1"/>
    </source>
</evidence>